<feature type="compositionally biased region" description="Polar residues" evidence="1">
    <location>
        <begin position="80"/>
        <end position="102"/>
    </location>
</feature>
<feature type="region of interest" description="Disordered" evidence="1">
    <location>
        <begin position="1"/>
        <end position="160"/>
    </location>
</feature>
<dbReference type="AlphaFoldDB" id="A0A7D9EUP1"/>
<feature type="compositionally biased region" description="Low complexity" evidence="1">
    <location>
        <begin position="103"/>
        <end position="135"/>
    </location>
</feature>
<reference evidence="2" key="1">
    <citation type="submission" date="2020-04" db="EMBL/GenBank/DDBJ databases">
        <authorList>
            <person name="Alioto T."/>
            <person name="Alioto T."/>
            <person name="Gomez Garrido J."/>
        </authorList>
    </citation>
    <scope>NUCLEOTIDE SEQUENCE</scope>
    <source>
        <strain evidence="2">A484AB</strain>
    </source>
</reference>
<dbReference type="Proteomes" id="UP001152795">
    <property type="component" value="Unassembled WGS sequence"/>
</dbReference>
<name>A0A7D9EUP1_PARCT</name>
<protein>
    <submittedName>
        <fullName evidence="2">Uncharacterized protein</fullName>
    </submittedName>
</protein>
<evidence type="ECO:0000256" key="1">
    <source>
        <dbReference type="SAM" id="MobiDB-lite"/>
    </source>
</evidence>
<sequence length="359" mass="40535">MAEEMAENGYNHDWLGFPSPQFNSPESNPESSLMSPCVYRKELTPQVRRMKQGKVDSTNYSRGNTSQGSEAQRHSKKGKATNSPRQNKRSTPTAGRGSQQSQTRTLKTPSPTKTKRSTLVAGRGSQQSQQSQRSRPLGLETEGSQRHDGPLQSPTRAGAISNKDLLSELNKVKDDVGSLKRSMKEIASRQLEMMRVVKALKKSHESHNFEMGKCCHTRLLEAEFEDSPTGLSVQELMSRCGKYEAGRFSYWRSEERRRVLGLNGYEQLLEVLSSMLTNKVLQLLGQKYNVQSKSAVKKEIILIRKFIRSTSLESARKLKEFCGSFYEWRSTSFPGRMTSSKRTTSVMQRNDNFSCARVA</sequence>
<evidence type="ECO:0000313" key="2">
    <source>
        <dbReference type="EMBL" id="CAB4016526.1"/>
    </source>
</evidence>
<dbReference type="EMBL" id="CACRXK020009151">
    <property type="protein sequence ID" value="CAB4016526.1"/>
    <property type="molecule type" value="Genomic_DNA"/>
</dbReference>
<organism evidence="2 3">
    <name type="scientific">Paramuricea clavata</name>
    <name type="common">Red gorgonian</name>
    <name type="synonym">Violescent sea-whip</name>
    <dbReference type="NCBI Taxonomy" id="317549"/>
    <lineage>
        <taxon>Eukaryota</taxon>
        <taxon>Metazoa</taxon>
        <taxon>Cnidaria</taxon>
        <taxon>Anthozoa</taxon>
        <taxon>Octocorallia</taxon>
        <taxon>Malacalcyonacea</taxon>
        <taxon>Plexauridae</taxon>
        <taxon>Paramuricea</taxon>
    </lineage>
</organism>
<gene>
    <name evidence="2" type="ORF">PACLA_8A010003</name>
</gene>
<comment type="caution">
    <text evidence="2">The sequence shown here is derived from an EMBL/GenBank/DDBJ whole genome shotgun (WGS) entry which is preliminary data.</text>
</comment>
<keyword evidence="3" id="KW-1185">Reference proteome</keyword>
<feature type="compositionally biased region" description="Polar residues" evidence="1">
    <location>
        <begin position="55"/>
        <end position="70"/>
    </location>
</feature>
<accession>A0A7D9EUP1</accession>
<feature type="compositionally biased region" description="Polar residues" evidence="1">
    <location>
        <begin position="20"/>
        <end position="34"/>
    </location>
</feature>
<evidence type="ECO:0000313" key="3">
    <source>
        <dbReference type="Proteomes" id="UP001152795"/>
    </source>
</evidence>
<proteinExistence type="predicted"/>